<keyword evidence="1" id="KW-0812">Transmembrane</keyword>
<protein>
    <submittedName>
        <fullName evidence="2">Uncharacterized protein</fullName>
    </submittedName>
</protein>
<dbReference type="EMBL" id="BARS01053029">
    <property type="protein sequence ID" value="GAG48054.1"/>
    <property type="molecule type" value="Genomic_DNA"/>
</dbReference>
<proteinExistence type="predicted"/>
<evidence type="ECO:0000256" key="1">
    <source>
        <dbReference type="SAM" id="Phobius"/>
    </source>
</evidence>
<comment type="caution">
    <text evidence="2">The sequence shown here is derived from an EMBL/GenBank/DDBJ whole genome shotgun (WGS) entry which is preliminary data.</text>
</comment>
<reference evidence="2" key="1">
    <citation type="journal article" date="2014" name="Front. Microbiol.">
        <title>High frequency of phylogenetically diverse reductive dehalogenase-homologous genes in deep subseafloor sedimentary metagenomes.</title>
        <authorList>
            <person name="Kawai M."/>
            <person name="Futagami T."/>
            <person name="Toyoda A."/>
            <person name="Takaki Y."/>
            <person name="Nishi S."/>
            <person name="Hori S."/>
            <person name="Arai W."/>
            <person name="Tsubouchi T."/>
            <person name="Morono Y."/>
            <person name="Uchiyama I."/>
            <person name="Ito T."/>
            <person name="Fujiyama A."/>
            <person name="Inagaki F."/>
            <person name="Takami H."/>
        </authorList>
    </citation>
    <scope>NUCLEOTIDE SEQUENCE</scope>
    <source>
        <strain evidence="2">Expedition CK06-06</strain>
    </source>
</reference>
<sequence length="141" mass="16591">MSTFAGSDLGSIQDFMDNARAYRNETMEHIRSKTNNFSTSYFTICSEQEAIVYDKQHEAVKQAQTESERKQRYDVLKQFYNETQKKRAALDMEDFPRFTYRPNLAGNFKRAIPDLMLLVFFNALLFALSFVAFMRYDVRSD</sequence>
<evidence type="ECO:0000313" key="2">
    <source>
        <dbReference type="EMBL" id="GAG48054.1"/>
    </source>
</evidence>
<name>X0XXD6_9ZZZZ</name>
<organism evidence="2">
    <name type="scientific">marine sediment metagenome</name>
    <dbReference type="NCBI Taxonomy" id="412755"/>
    <lineage>
        <taxon>unclassified sequences</taxon>
        <taxon>metagenomes</taxon>
        <taxon>ecological metagenomes</taxon>
    </lineage>
</organism>
<feature type="transmembrane region" description="Helical" evidence="1">
    <location>
        <begin position="115"/>
        <end position="136"/>
    </location>
</feature>
<keyword evidence="1" id="KW-0472">Membrane</keyword>
<dbReference type="AlphaFoldDB" id="X0XXD6"/>
<keyword evidence="1" id="KW-1133">Transmembrane helix</keyword>
<gene>
    <name evidence="2" type="ORF">S01H1_78755</name>
</gene>
<accession>X0XXD6</accession>